<organism evidence="1 2">
    <name type="scientific">Rhodococcus pyridinivorans AK37</name>
    <dbReference type="NCBI Taxonomy" id="1114960"/>
    <lineage>
        <taxon>Bacteria</taxon>
        <taxon>Bacillati</taxon>
        <taxon>Actinomycetota</taxon>
        <taxon>Actinomycetes</taxon>
        <taxon>Mycobacteriales</taxon>
        <taxon>Nocardiaceae</taxon>
        <taxon>Rhodococcus</taxon>
    </lineage>
</organism>
<accession>H0JV49</accession>
<evidence type="ECO:0000313" key="2">
    <source>
        <dbReference type="Proteomes" id="UP000005064"/>
    </source>
</evidence>
<name>H0JV49_9NOCA</name>
<protein>
    <submittedName>
        <fullName evidence="1">Uncharacterized protein</fullName>
    </submittedName>
</protein>
<dbReference type="PATRIC" id="fig|1114960.4.peg.3652"/>
<dbReference type="AlphaFoldDB" id="H0JV49"/>
<sequence>MTTTTDTPFLRELTKQREKIRTAREANEARARIPAAAIAAAAIHEASHAVAAVLAGGRITDLALTPHDPDHMGRCTYDGQLSAAAEAQITFAGAVGEARWTYGKMPSIREVRSVLDGHCAADGTGDLDKLTASGEPLPFEVGRLIETTWPAIQTIARHLVAHDHADHATVCAALGVPETDSHLSAQASSIRAGFTPTPH</sequence>
<dbReference type="Pfam" id="PF13398">
    <property type="entry name" value="Peptidase_M50B"/>
    <property type="match status" value="1"/>
</dbReference>
<dbReference type="InterPro" id="IPR049500">
    <property type="entry name" value="Peptidase_M50B-like"/>
</dbReference>
<dbReference type="Proteomes" id="UP000005064">
    <property type="component" value="Unassembled WGS sequence"/>
</dbReference>
<proteinExistence type="predicted"/>
<comment type="caution">
    <text evidence="1">The sequence shown here is derived from an EMBL/GenBank/DDBJ whole genome shotgun (WGS) entry which is preliminary data.</text>
</comment>
<reference evidence="1 2" key="1">
    <citation type="submission" date="2011-12" db="EMBL/GenBank/DDBJ databases">
        <authorList>
            <person name="Kriszt B."/>
            <person name="Tancsics A."/>
            <person name="Cserhati M."/>
            <person name="Toth A."/>
            <person name="Nagy I."/>
            <person name="Horvath B."/>
            <person name="Tamura T."/>
            <person name="Kukolya J."/>
            <person name="Szoboszlay S."/>
        </authorList>
    </citation>
    <scope>NUCLEOTIDE SEQUENCE [LARGE SCALE GENOMIC DNA]</scope>
    <source>
        <strain evidence="1 2">AK37</strain>
    </source>
</reference>
<gene>
    <name evidence="1" type="ORF">AK37_17900</name>
</gene>
<dbReference type="EMBL" id="AHBW01000051">
    <property type="protein sequence ID" value="EHK82145.1"/>
    <property type="molecule type" value="Genomic_DNA"/>
</dbReference>
<dbReference type="RefSeq" id="WP_006553515.1">
    <property type="nucleotide sequence ID" value="NZ_AHBW01000051.1"/>
</dbReference>
<evidence type="ECO:0000313" key="1">
    <source>
        <dbReference type="EMBL" id="EHK82145.1"/>
    </source>
</evidence>